<dbReference type="GO" id="GO:0042802">
    <property type="term" value="F:identical protein binding"/>
    <property type="evidence" value="ECO:0007669"/>
    <property type="project" value="EnsemblFungi"/>
</dbReference>
<dbReference type="RefSeq" id="XP_008713126.1">
    <property type="nucleotide sequence ID" value="XM_008714904.1"/>
</dbReference>
<evidence type="ECO:0000313" key="7">
    <source>
        <dbReference type="EMBL" id="ETN44563.1"/>
    </source>
</evidence>
<dbReference type="EMBL" id="KB822714">
    <property type="protein sequence ID" value="ETN44563.1"/>
    <property type="molecule type" value="Genomic_DNA"/>
</dbReference>
<dbReference type="InterPro" id="IPR004823">
    <property type="entry name" value="TAF_TATA-bd_Histone-like_dom"/>
</dbReference>
<dbReference type="HOGENOM" id="CLU_021711_3_0_1"/>
<sequence length="451" mass="49146">MTLWGSDSVKDVAEAVGVLNLNKEVTARLAQDVEFRVAVVVEEALKWMRKAKRNVLWTQDISNALRALDIEPLYGYESTRALKYGEASLGPGQPIYWLEDEELELEKLINAPLPKVPRECSFTAHWLAVDGQQPTTAQNPTATESRGVDLVAKSANPYLQAMAGIDSSGTKPLVKHHLSQELQLYFERIASSALSEDQPELRAAALASLRSDGGISQLLPYFVSWISEKITHATSSPNAIFTLTTVLSIADALSRNGTLNLAAYVPSLIPGILTCLIGRNLGPQGNNEHFSVRRLAASLLARLSTKYARSSSGLKPRLARTCLRCWLDPKKSLGAHWGALEGLRAIGGAEIVRKLVVPNLRAYEEILTDTAIIDGSTKAEERDEVVKAILEALATLVEEEPDVQMNGHSEEPLGAKLSAKIGEYLTERILSGGEKGEQLAKAVIDDSYDDI</sequence>
<dbReference type="SUPFAM" id="SSF48371">
    <property type="entry name" value="ARM repeat"/>
    <property type="match status" value="1"/>
</dbReference>
<dbReference type="GO" id="GO:0046695">
    <property type="term" value="C:SLIK (SAGA-like) complex"/>
    <property type="evidence" value="ECO:0007669"/>
    <property type="project" value="EnsemblFungi"/>
</dbReference>
<dbReference type="InterPro" id="IPR046344">
    <property type="entry name" value="TAF6_C_sf"/>
</dbReference>
<dbReference type="GO" id="GO:0003682">
    <property type="term" value="F:chromatin binding"/>
    <property type="evidence" value="ECO:0007669"/>
    <property type="project" value="EnsemblFungi"/>
</dbReference>
<dbReference type="GO" id="GO:0061629">
    <property type="term" value="F:RNA polymerase II-specific DNA-binding transcription factor binding"/>
    <property type="evidence" value="ECO:0007669"/>
    <property type="project" value="EnsemblFungi"/>
</dbReference>
<dbReference type="CDD" id="cd08050">
    <property type="entry name" value="TAF6C"/>
    <property type="match status" value="1"/>
</dbReference>
<dbReference type="SUPFAM" id="SSF47113">
    <property type="entry name" value="Histone-fold"/>
    <property type="match status" value="1"/>
</dbReference>
<dbReference type="GO" id="GO:0051123">
    <property type="term" value="P:RNA polymerase II preinitiation complex assembly"/>
    <property type="evidence" value="ECO:0007669"/>
    <property type="project" value="EnsemblFungi"/>
</dbReference>
<dbReference type="InterPro" id="IPR009072">
    <property type="entry name" value="Histone-fold"/>
</dbReference>
<dbReference type="GO" id="GO:2000144">
    <property type="term" value="P:positive regulation of DNA-templated transcription initiation"/>
    <property type="evidence" value="ECO:0007669"/>
    <property type="project" value="EnsemblFungi"/>
</dbReference>
<name>W2S958_CYPE1</name>
<keyword evidence="5" id="KW-0539">Nucleus</keyword>
<dbReference type="GO" id="GO:0045944">
    <property type="term" value="P:positive regulation of transcription by RNA polymerase II"/>
    <property type="evidence" value="ECO:0007669"/>
    <property type="project" value="EnsemblFungi"/>
</dbReference>
<dbReference type="GO" id="GO:0003713">
    <property type="term" value="F:transcription coactivator activity"/>
    <property type="evidence" value="ECO:0007669"/>
    <property type="project" value="TreeGrafter"/>
</dbReference>
<dbReference type="SMART" id="SM00803">
    <property type="entry name" value="TAF"/>
    <property type="match status" value="1"/>
</dbReference>
<keyword evidence="8" id="KW-1185">Reference proteome</keyword>
<dbReference type="PANTHER" id="PTHR10221:SF9">
    <property type="entry name" value="TRANSCRIPTION INITIATION FACTOR TFIID SUBUNIT 6"/>
    <property type="match status" value="1"/>
</dbReference>
<dbReference type="CDD" id="cd22931">
    <property type="entry name" value="HFD_TAF6"/>
    <property type="match status" value="1"/>
</dbReference>
<keyword evidence="3" id="KW-0805">Transcription regulation</keyword>
<dbReference type="InterPro" id="IPR016024">
    <property type="entry name" value="ARM-type_fold"/>
</dbReference>
<dbReference type="InterPro" id="IPR037796">
    <property type="entry name" value="TAF6"/>
</dbReference>
<dbReference type="InterPro" id="IPR011442">
    <property type="entry name" value="TAF6_C"/>
</dbReference>
<dbReference type="OrthoDB" id="361039at2759"/>
<dbReference type="Pfam" id="PF02969">
    <property type="entry name" value="TAF"/>
    <property type="match status" value="1"/>
</dbReference>
<dbReference type="GO" id="GO:0005669">
    <property type="term" value="C:transcription factor TFIID complex"/>
    <property type="evidence" value="ECO:0007669"/>
    <property type="project" value="EnsemblFungi"/>
</dbReference>
<dbReference type="Proteomes" id="UP000030752">
    <property type="component" value="Unassembled WGS sequence"/>
</dbReference>
<comment type="subcellular location">
    <subcellularLocation>
        <location evidence="1">Nucleus</location>
    </subcellularLocation>
</comment>
<dbReference type="GO" id="GO:0006325">
    <property type="term" value="P:chromatin organization"/>
    <property type="evidence" value="ECO:0007669"/>
    <property type="project" value="EnsemblFungi"/>
</dbReference>
<dbReference type="eggNOG" id="KOG2549">
    <property type="taxonomic scope" value="Eukaryota"/>
</dbReference>
<accession>W2S958</accession>
<dbReference type="AlphaFoldDB" id="W2S958"/>
<dbReference type="GO" id="GO:0005829">
    <property type="term" value="C:cytosol"/>
    <property type="evidence" value="ECO:0007669"/>
    <property type="project" value="EnsemblFungi"/>
</dbReference>
<evidence type="ECO:0000256" key="3">
    <source>
        <dbReference type="ARBA" id="ARBA00023015"/>
    </source>
</evidence>
<protein>
    <recommendedName>
        <fullName evidence="6">TATA box binding protein associated factor (TAF) histone-like fold domain-containing protein</fullName>
    </recommendedName>
</protein>
<dbReference type="PANTHER" id="PTHR10221">
    <property type="entry name" value="TRANSCRIPTION INITIATION FACTOR TFIID SUBUNIT 6"/>
    <property type="match status" value="1"/>
</dbReference>
<dbReference type="Gene3D" id="1.25.40.770">
    <property type="entry name" value="TAF6, C-terminal HEAT repeat domain"/>
    <property type="match status" value="1"/>
</dbReference>
<dbReference type="Gene3D" id="1.10.20.10">
    <property type="entry name" value="Histone, subunit A"/>
    <property type="match status" value="1"/>
</dbReference>
<dbReference type="STRING" id="1220924.W2S958"/>
<reference evidence="7 8" key="1">
    <citation type="submission" date="2013-03" db="EMBL/GenBank/DDBJ databases">
        <title>The Genome Sequence of Phialophora europaea CBS 101466.</title>
        <authorList>
            <consortium name="The Broad Institute Genomics Platform"/>
            <person name="Cuomo C."/>
            <person name="de Hoog S."/>
            <person name="Gorbushina A."/>
            <person name="Walker B."/>
            <person name="Young S.K."/>
            <person name="Zeng Q."/>
            <person name="Gargeya S."/>
            <person name="Fitzgerald M."/>
            <person name="Haas B."/>
            <person name="Abouelleil A."/>
            <person name="Allen A.W."/>
            <person name="Alvarado L."/>
            <person name="Arachchi H.M."/>
            <person name="Berlin A.M."/>
            <person name="Chapman S.B."/>
            <person name="Gainer-Dewar J."/>
            <person name="Goldberg J."/>
            <person name="Griggs A."/>
            <person name="Gujja S."/>
            <person name="Hansen M."/>
            <person name="Howarth C."/>
            <person name="Imamovic A."/>
            <person name="Ireland A."/>
            <person name="Larimer J."/>
            <person name="McCowan C."/>
            <person name="Murphy C."/>
            <person name="Pearson M."/>
            <person name="Poon T.W."/>
            <person name="Priest M."/>
            <person name="Roberts A."/>
            <person name="Saif S."/>
            <person name="Shea T."/>
            <person name="Sisk P."/>
            <person name="Sykes S."/>
            <person name="Wortman J."/>
            <person name="Nusbaum C."/>
            <person name="Birren B."/>
        </authorList>
    </citation>
    <scope>NUCLEOTIDE SEQUENCE [LARGE SCALE GENOMIC DNA]</scope>
    <source>
        <strain evidence="7 8">CBS 101466</strain>
    </source>
</reference>
<comment type="similarity">
    <text evidence="2">Belongs to the TAF6 family.</text>
</comment>
<organism evidence="7 8">
    <name type="scientific">Cyphellophora europaea (strain CBS 101466)</name>
    <name type="common">Phialophora europaea</name>
    <dbReference type="NCBI Taxonomy" id="1220924"/>
    <lineage>
        <taxon>Eukaryota</taxon>
        <taxon>Fungi</taxon>
        <taxon>Dikarya</taxon>
        <taxon>Ascomycota</taxon>
        <taxon>Pezizomycotina</taxon>
        <taxon>Eurotiomycetes</taxon>
        <taxon>Chaetothyriomycetidae</taxon>
        <taxon>Chaetothyriales</taxon>
        <taxon>Cyphellophoraceae</taxon>
        <taxon>Cyphellophora</taxon>
    </lineage>
</organism>
<dbReference type="InParanoid" id="W2S958"/>
<dbReference type="FunCoup" id="W2S958">
    <property type="interactions" value="1034"/>
</dbReference>
<evidence type="ECO:0000256" key="1">
    <source>
        <dbReference type="ARBA" id="ARBA00004123"/>
    </source>
</evidence>
<dbReference type="GeneID" id="19977572"/>
<evidence type="ECO:0000256" key="5">
    <source>
        <dbReference type="ARBA" id="ARBA00023242"/>
    </source>
</evidence>
<dbReference type="VEuPathDB" id="FungiDB:HMPREF1541_10233"/>
<evidence type="ECO:0000256" key="2">
    <source>
        <dbReference type="ARBA" id="ARBA00007688"/>
    </source>
</evidence>
<evidence type="ECO:0000259" key="6">
    <source>
        <dbReference type="SMART" id="SM00803"/>
    </source>
</evidence>
<feature type="domain" description="TATA box binding protein associated factor (TAF) histone-like fold" evidence="6">
    <location>
        <begin position="3"/>
        <end position="66"/>
    </location>
</feature>
<dbReference type="GO" id="GO:0016251">
    <property type="term" value="F:RNA polymerase II general transcription initiation factor activity"/>
    <property type="evidence" value="ECO:0007669"/>
    <property type="project" value="InterPro"/>
</dbReference>
<dbReference type="GO" id="GO:0000124">
    <property type="term" value="C:SAGA complex"/>
    <property type="evidence" value="ECO:0007669"/>
    <property type="project" value="EnsemblFungi"/>
</dbReference>
<proteinExistence type="inferred from homology"/>
<keyword evidence="4" id="KW-0804">Transcription</keyword>
<evidence type="ECO:0000313" key="8">
    <source>
        <dbReference type="Proteomes" id="UP000030752"/>
    </source>
</evidence>
<evidence type="ECO:0000256" key="4">
    <source>
        <dbReference type="ARBA" id="ARBA00023163"/>
    </source>
</evidence>
<dbReference type="GO" id="GO:0046982">
    <property type="term" value="F:protein heterodimerization activity"/>
    <property type="evidence" value="ECO:0007669"/>
    <property type="project" value="InterPro"/>
</dbReference>
<gene>
    <name evidence="7" type="ORF">HMPREF1541_10233</name>
</gene>
<dbReference type="Pfam" id="PF07571">
    <property type="entry name" value="TAF6_C"/>
    <property type="match status" value="1"/>
</dbReference>